<dbReference type="PANTHER" id="PTHR32251">
    <property type="entry name" value="3-OXO-5-ALPHA-STEROID 4-DEHYDROGENASE"/>
    <property type="match status" value="1"/>
</dbReference>
<sequence>MNLFLHASFLIWILVTLLWIWSVLIKNVSIVDIFWGFGFVVVNTFYVFNLESINLRNLVLLILVSIWGLRLTIYLAIRNIGKGEDYRYQQFRKEYGAKRYWWFSYFQVFLLQGALILIVSLPLLGVHLSAASGDLIWLDYVAILVWIIGFGFEAGGDYQLYKFNKNPNNRGKVLNSGFWKYTRHPNYFGDAAVWWSYALLSIAAGGYWQIIGAVIMTLLIIKVSGVALLEKTLNTTKPKYKDYIARTNSFFPWFPKK</sequence>
<evidence type="ECO:0000313" key="2">
    <source>
        <dbReference type="EMBL" id="PQB08553.1"/>
    </source>
</evidence>
<organism evidence="2 3">
    <name type="scientific">Polaribacter filamentus</name>
    <dbReference type="NCBI Taxonomy" id="53483"/>
    <lineage>
        <taxon>Bacteria</taxon>
        <taxon>Pseudomonadati</taxon>
        <taxon>Bacteroidota</taxon>
        <taxon>Flavobacteriia</taxon>
        <taxon>Flavobacteriales</taxon>
        <taxon>Flavobacteriaceae</taxon>
    </lineage>
</organism>
<dbReference type="PANTHER" id="PTHR32251:SF17">
    <property type="entry name" value="STEROID 5-ALPHA REDUCTASE C-TERMINAL DOMAIN-CONTAINING PROTEIN"/>
    <property type="match status" value="1"/>
</dbReference>
<keyword evidence="1" id="KW-0812">Transmembrane</keyword>
<feature type="transmembrane region" description="Helical" evidence="1">
    <location>
        <begin position="31"/>
        <end position="48"/>
    </location>
</feature>
<keyword evidence="1" id="KW-0472">Membrane</keyword>
<reference evidence="2 3" key="1">
    <citation type="submission" date="2016-11" db="EMBL/GenBank/DDBJ databases">
        <title>Trade-off between light-utilization and light-protection in marine flavobacteria.</title>
        <authorList>
            <person name="Kumagai Y."/>
        </authorList>
    </citation>
    <scope>NUCLEOTIDE SEQUENCE [LARGE SCALE GENOMIC DNA]</scope>
    <source>
        <strain evidence="2 3">ATCC 700397</strain>
    </source>
</reference>
<feature type="transmembrane region" description="Helical" evidence="1">
    <location>
        <begin position="60"/>
        <end position="80"/>
    </location>
</feature>
<keyword evidence="1" id="KW-1133">Transmembrane helix</keyword>
<dbReference type="InterPro" id="IPR010721">
    <property type="entry name" value="UstE-like"/>
</dbReference>
<proteinExistence type="predicted"/>
<gene>
    <name evidence="2" type="ORF">BST83_16545</name>
</gene>
<comment type="caution">
    <text evidence="2">The sequence shown here is derived from an EMBL/GenBank/DDBJ whole genome shotgun (WGS) entry which is preliminary data.</text>
</comment>
<dbReference type="GO" id="GO:0016020">
    <property type="term" value="C:membrane"/>
    <property type="evidence" value="ECO:0007669"/>
    <property type="project" value="TreeGrafter"/>
</dbReference>
<feature type="transmembrane region" description="Helical" evidence="1">
    <location>
        <begin position="210"/>
        <end position="229"/>
    </location>
</feature>
<dbReference type="PROSITE" id="PS50244">
    <property type="entry name" value="S5A_REDUCTASE"/>
    <property type="match status" value="1"/>
</dbReference>
<evidence type="ECO:0000313" key="3">
    <source>
        <dbReference type="Proteomes" id="UP000239522"/>
    </source>
</evidence>
<name>A0A2S7L1E9_9FLAO</name>
<accession>A0A2S7L1E9</accession>
<dbReference type="OrthoDB" id="9779233at2"/>
<dbReference type="Proteomes" id="UP000239522">
    <property type="component" value="Unassembled WGS sequence"/>
</dbReference>
<protein>
    <submittedName>
        <fullName evidence="2">Uncharacterized protein</fullName>
    </submittedName>
</protein>
<evidence type="ECO:0000256" key="1">
    <source>
        <dbReference type="SAM" id="Phobius"/>
    </source>
</evidence>
<dbReference type="AlphaFoldDB" id="A0A2S7L1E9"/>
<dbReference type="RefSeq" id="WP_104810742.1">
    <property type="nucleotide sequence ID" value="NZ_MQUA01000013.1"/>
</dbReference>
<dbReference type="Pfam" id="PF06966">
    <property type="entry name" value="DUF1295"/>
    <property type="match status" value="1"/>
</dbReference>
<dbReference type="Gene3D" id="1.20.120.1630">
    <property type="match status" value="1"/>
</dbReference>
<feature type="transmembrane region" description="Helical" evidence="1">
    <location>
        <begin position="135"/>
        <end position="155"/>
    </location>
</feature>
<feature type="transmembrane region" description="Helical" evidence="1">
    <location>
        <begin position="100"/>
        <end position="123"/>
    </location>
</feature>
<keyword evidence="3" id="KW-1185">Reference proteome</keyword>
<feature type="transmembrane region" description="Helical" evidence="1">
    <location>
        <begin position="6"/>
        <end position="24"/>
    </location>
</feature>
<dbReference type="EMBL" id="MQUA01000013">
    <property type="protein sequence ID" value="PQB08553.1"/>
    <property type="molecule type" value="Genomic_DNA"/>
</dbReference>